<dbReference type="STRING" id="1202772.A0A1V9YH47"/>
<reference evidence="3 4" key="1">
    <citation type="journal article" date="2014" name="Genome Biol. Evol.">
        <title>The secreted proteins of Achlya hypogyna and Thraustotheca clavata identify the ancestral oomycete secretome and reveal gene acquisitions by horizontal gene transfer.</title>
        <authorList>
            <person name="Misner I."/>
            <person name="Blouin N."/>
            <person name="Leonard G."/>
            <person name="Richards T.A."/>
            <person name="Lane C.E."/>
        </authorList>
    </citation>
    <scope>NUCLEOTIDE SEQUENCE [LARGE SCALE GENOMIC DNA]</scope>
    <source>
        <strain evidence="3 4">ATCC 48635</strain>
    </source>
</reference>
<feature type="region of interest" description="Disordered" evidence="2">
    <location>
        <begin position="36"/>
        <end position="58"/>
    </location>
</feature>
<evidence type="ECO:0000313" key="3">
    <source>
        <dbReference type="EMBL" id="OQR85042.1"/>
    </source>
</evidence>
<dbReference type="AlphaFoldDB" id="A0A1V9YH47"/>
<keyword evidence="4" id="KW-1185">Reference proteome</keyword>
<dbReference type="EMBL" id="JNBR01001827">
    <property type="protein sequence ID" value="OQR85042.1"/>
    <property type="molecule type" value="Genomic_DNA"/>
</dbReference>
<dbReference type="PANTHER" id="PTHR21549:SF0">
    <property type="entry name" value="COILED-COIL DOMAIN-CONTAINING PROTEIN 112"/>
    <property type="match status" value="1"/>
</dbReference>
<comment type="caution">
    <text evidence="3">The sequence shown here is derived from an EMBL/GenBank/DDBJ whole genome shotgun (WGS) entry which is preliminary data.</text>
</comment>
<evidence type="ECO:0000313" key="4">
    <source>
        <dbReference type="Proteomes" id="UP000243579"/>
    </source>
</evidence>
<feature type="compositionally biased region" description="Polar residues" evidence="2">
    <location>
        <begin position="635"/>
        <end position="645"/>
    </location>
</feature>
<accession>A0A1V9YH47</accession>
<feature type="compositionally biased region" description="Low complexity" evidence="2">
    <location>
        <begin position="584"/>
        <end position="594"/>
    </location>
</feature>
<evidence type="ECO:0000256" key="1">
    <source>
        <dbReference type="ARBA" id="ARBA00023054"/>
    </source>
</evidence>
<dbReference type="OrthoDB" id="2152435at2759"/>
<keyword evidence="1" id="KW-0175">Coiled coil</keyword>
<feature type="compositionally biased region" description="Basic residues" evidence="2">
    <location>
        <begin position="46"/>
        <end position="58"/>
    </location>
</feature>
<organism evidence="3 4">
    <name type="scientific">Achlya hypogyna</name>
    <name type="common">Oomycete</name>
    <name type="synonym">Protoachlya hypogyna</name>
    <dbReference type="NCBI Taxonomy" id="1202772"/>
    <lineage>
        <taxon>Eukaryota</taxon>
        <taxon>Sar</taxon>
        <taxon>Stramenopiles</taxon>
        <taxon>Oomycota</taxon>
        <taxon>Saprolegniomycetes</taxon>
        <taxon>Saprolegniales</taxon>
        <taxon>Achlyaceae</taxon>
        <taxon>Achlya</taxon>
    </lineage>
</organism>
<feature type="region of interest" description="Disordered" evidence="2">
    <location>
        <begin position="583"/>
        <end position="645"/>
    </location>
</feature>
<dbReference type="PANTHER" id="PTHR21549">
    <property type="entry name" value="MUTATED IN BLADDER CANCER 1"/>
    <property type="match status" value="1"/>
</dbReference>
<proteinExistence type="predicted"/>
<dbReference type="Proteomes" id="UP000243579">
    <property type="component" value="Unassembled WGS sequence"/>
</dbReference>
<name>A0A1V9YH47_ACHHY</name>
<sequence>MATVRPQELALDLSAVRERNTILSRTYGRQILLAKAQHPETARSQRSPRRREGRRVHTTRAALDDVAPIPRRPSIESIVEARQARETISEAMAVEVPPSPSFVDALEVALHEMAAQTVERRIVASPERAGRPRSRVQSAAKDDAVTAWYKKQEFYLRKRRIAESDRATYMATPSLAIKTLCVEMLKILQSNDDALQLEGRLLAQKLDGLRHRMRETAQQTAALKQPREKVPISEVDSCREAIEAMEDAFAAFRTNQHELFETLVADECRLDHDLHQFDTKLEAWGKEQPIDRPATSRARSARFATRSDVETLEDIERVRMLDELLRDAGNACGGWDYADHAHFVAALHAVGLTDPKDVIDGVEDELLQMDHRAAVAAKLQHFKDKCRAKLPFKSAGAVQTHLEWYAQHLTLLEAKKETIVAWKERKRSVQNQQVAAAAAVRPSGTSDPTDAAARQRKKTLILEWKQAKARQSQGLPNESLKAEASVATLKRMEIKQKIALYKLEKEEEQMRQANIIELMRPVSRQPSKDQLMTTAERAVQAAKTRLEKVLALAATKRQAAELPARPRSSARQLASVNSDLLKPTAASAARATTSDDVDKQSAARLATGAHHSYIPGGDSAAHVKGKSFGHVASQPRATPSWRKQL</sequence>
<evidence type="ECO:0000256" key="2">
    <source>
        <dbReference type="SAM" id="MobiDB-lite"/>
    </source>
</evidence>
<gene>
    <name evidence="3" type="ORF">ACHHYP_12402</name>
</gene>
<feature type="region of interest" description="Disordered" evidence="2">
    <location>
        <begin position="557"/>
        <end position="576"/>
    </location>
</feature>
<dbReference type="InterPro" id="IPR039902">
    <property type="entry name" value="CCDC148/CCDC112"/>
</dbReference>
<protein>
    <submittedName>
        <fullName evidence="3">Uncharacterized protein</fullName>
    </submittedName>
</protein>